<feature type="region of interest" description="Disordered" evidence="1">
    <location>
        <begin position="353"/>
        <end position="450"/>
    </location>
</feature>
<sequence>MKLILLYLCLVGISYAGPLRKPRRAGYGSKSEEMTQFGPYGYIQSPQVSPFYGYHSSYPQIFPKWPILPLQRFFIWPQPAPPSHQAAKLPQKKPQQTPGTKQSNQRPQLPPRQPRPQQPPPPPQPKQPQKTNPSHTHPQVPMQHPTEGKQQHPQAFAPYPQQPWHFPQIFGAGGFQPQQFGPYQRHMPFGRPPISNEEGTPYFGYGYHGLGNRLPYYSEEMFEQDFEKPKEKDSPKENPAADPITNSTVSDTNSTIPASHGGNATLSGLSPTNNEANFLGVPNKFVSRNGIPTPSPTGRISGQNEVAQNGIDQLSYRPKPTNANVFHNIFSDGQQSRGHSSYIYKANPDMSNTRHNTLVSRGNPSIQAENPTEPWVYGGNSIHRDNLQRINSNHPTVNNRPNSYGQQEELRYPGNNPSRWRPSSGRGPQWSKNPAHGDNKQPSSPSESHSLYQVEEKTGMYQPSRMQQSNGLSHQEIVLDTRGTPFETETHKNDWKEPSFIHPDHQREQFPSSQNQMWNQKDLEIVQEVPPGYNSVTSSGSFHQRGHDTYADKNFYSQQTPSFYPRAWEDKENLPTIQPLGQRERPYNSPILPSNQMHRSNYHGSIQQEHEFHQSRQNIWPHEKHLADLDRQYQNPPYNPKYSTEHTANERGNLPYEEINRRIPEHSPVGGSEHYENIPYHISNTFGHTERNLPYQGLYSPPQSSNLFQGRSHYDERDTWAPQKVDQVAPKETSPYFNTYSTNFRRNPTRTEDAWRAIHMRAPISSNNAPVRRNYPNTGGYPDDFPREHETITSQPTVNYFCCADESRGANENIQAPLKIAPQFRLASWQQKRSPTYPEGSHASYARHPPYLAGIQSNHWNNSLKFGKSLPNHRENPGGFGEEVADLEKSPPCSNSQLGQIRGHDTNYETGLFPSKSILCSRNSIRGDGHTVLAHIMGVNQPKREFERASLRFPQPQGIRNEAIVGEIDRKEYHATHGFKRTPCFGSWLKQHISSTGTPLGDQPSGVFYAEHSMHAGKPIMLPEPQPISSTVPSHSIGEDHIKFSTPEELVGQPNERTTDCLLLRNK</sequence>
<dbReference type="PANTHER" id="PTHR16784:SF2">
    <property type="entry name" value="ENAMELIN"/>
    <property type="match status" value="1"/>
</dbReference>
<dbReference type="Pfam" id="PF15362">
    <property type="entry name" value="Enamelin"/>
    <property type="match status" value="1"/>
</dbReference>
<dbReference type="AlphaFoldDB" id="A0A9F2QBF2"/>
<name>A0A9F2QBF2_PYTBI</name>
<feature type="signal peptide" evidence="2">
    <location>
        <begin position="1"/>
        <end position="16"/>
    </location>
</feature>
<dbReference type="GO" id="GO:0070175">
    <property type="term" value="P:positive regulation of enamel mineralization"/>
    <property type="evidence" value="ECO:0007669"/>
    <property type="project" value="TreeGrafter"/>
</dbReference>
<keyword evidence="2" id="KW-0732">Signal</keyword>
<feature type="compositionally biased region" description="Low complexity" evidence="1">
    <location>
        <begin position="85"/>
        <end position="107"/>
    </location>
</feature>
<feature type="compositionally biased region" description="Polar residues" evidence="1">
    <location>
        <begin position="440"/>
        <end position="450"/>
    </location>
</feature>
<gene>
    <name evidence="4" type="primary">ENAM</name>
</gene>
<evidence type="ECO:0000313" key="4">
    <source>
        <dbReference type="RefSeq" id="XP_007425900.1"/>
    </source>
</evidence>
<feature type="compositionally biased region" description="Pro residues" evidence="1">
    <location>
        <begin position="108"/>
        <end position="126"/>
    </location>
</feature>
<dbReference type="InterPro" id="IPR015673">
    <property type="entry name" value="Enamelin"/>
</dbReference>
<organism evidence="3 4">
    <name type="scientific">Python bivittatus</name>
    <name type="common">Burmese python</name>
    <name type="synonym">Python molurus bivittatus</name>
    <dbReference type="NCBI Taxonomy" id="176946"/>
    <lineage>
        <taxon>Eukaryota</taxon>
        <taxon>Metazoa</taxon>
        <taxon>Chordata</taxon>
        <taxon>Craniata</taxon>
        <taxon>Vertebrata</taxon>
        <taxon>Euteleostomi</taxon>
        <taxon>Lepidosauria</taxon>
        <taxon>Squamata</taxon>
        <taxon>Bifurcata</taxon>
        <taxon>Unidentata</taxon>
        <taxon>Episquamata</taxon>
        <taxon>Toxicofera</taxon>
        <taxon>Serpentes</taxon>
        <taxon>Henophidia</taxon>
        <taxon>Pythonidae</taxon>
        <taxon>Python</taxon>
    </lineage>
</organism>
<evidence type="ECO:0000256" key="1">
    <source>
        <dbReference type="SAM" id="MobiDB-lite"/>
    </source>
</evidence>
<feature type="region of interest" description="Disordered" evidence="1">
    <location>
        <begin position="224"/>
        <end position="270"/>
    </location>
</feature>
<reference evidence="4" key="1">
    <citation type="submission" date="2025-08" db="UniProtKB">
        <authorList>
            <consortium name="RefSeq"/>
        </authorList>
    </citation>
    <scope>IDENTIFICATION</scope>
    <source>
        <tissue evidence="4">Liver</tissue>
    </source>
</reference>
<keyword evidence="3" id="KW-1185">Reference proteome</keyword>
<dbReference type="GeneID" id="103057569"/>
<feature type="region of interest" description="Disordered" evidence="1">
    <location>
        <begin position="79"/>
        <end position="172"/>
    </location>
</feature>
<dbReference type="GO" id="GO:0030345">
    <property type="term" value="F:structural constituent of tooth enamel"/>
    <property type="evidence" value="ECO:0007669"/>
    <property type="project" value="TreeGrafter"/>
</dbReference>
<feature type="region of interest" description="Disordered" evidence="1">
    <location>
        <begin position="768"/>
        <end position="788"/>
    </location>
</feature>
<protein>
    <submittedName>
        <fullName evidence="4">Enamelin</fullName>
    </submittedName>
</protein>
<accession>A0A9F2QBF2</accession>
<dbReference type="OMA" id="WNSWDHR"/>
<dbReference type="CTD" id="10117"/>
<evidence type="ECO:0000313" key="3">
    <source>
        <dbReference type="Proteomes" id="UP000695026"/>
    </source>
</evidence>
<dbReference type="GO" id="GO:0097186">
    <property type="term" value="P:amelogenesis"/>
    <property type="evidence" value="ECO:0007669"/>
    <property type="project" value="TreeGrafter"/>
</dbReference>
<dbReference type="Proteomes" id="UP000695026">
    <property type="component" value="Unplaced"/>
</dbReference>
<dbReference type="PANTHER" id="PTHR16784">
    <property type="entry name" value="ENAMELIN"/>
    <property type="match status" value="1"/>
</dbReference>
<proteinExistence type="predicted"/>
<dbReference type="GO" id="GO:0031012">
    <property type="term" value="C:extracellular matrix"/>
    <property type="evidence" value="ECO:0007669"/>
    <property type="project" value="TreeGrafter"/>
</dbReference>
<dbReference type="KEGG" id="pbi:103057569"/>
<evidence type="ECO:0000256" key="2">
    <source>
        <dbReference type="SAM" id="SignalP"/>
    </source>
</evidence>
<feature type="compositionally biased region" description="Polar residues" evidence="1">
    <location>
        <begin position="244"/>
        <end position="270"/>
    </location>
</feature>
<feature type="chain" id="PRO_5039953334" evidence="2">
    <location>
        <begin position="17"/>
        <end position="1067"/>
    </location>
</feature>
<feature type="compositionally biased region" description="Basic and acidic residues" evidence="1">
    <location>
        <begin position="225"/>
        <end position="236"/>
    </location>
</feature>
<dbReference type="GO" id="GO:0036305">
    <property type="term" value="P:ameloblast differentiation"/>
    <property type="evidence" value="ECO:0007669"/>
    <property type="project" value="TreeGrafter"/>
</dbReference>
<feature type="compositionally biased region" description="Polar residues" evidence="1">
    <location>
        <begin position="388"/>
        <end position="406"/>
    </location>
</feature>
<feature type="compositionally biased region" description="Polar residues" evidence="1">
    <location>
        <begin position="353"/>
        <end position="370"/>
    </location>
</feature>
<dbReference type="OrthoDB" id="9900243at2759"/>
<dbReference type="RefSeq" id="XP_007425900.1">
    <property type="nucleotide sequence ID" value="XM_007425838.1"/>
</dbReference>